<protein>
    <submittedName>
        <fullName evidence="2">Uncharacterized protein</fullName>
    </submittedName>
</protein>
<evidence type="ECO:0000256" key="1">
    <source>
        <dbReference type="SAM" id="Phobius"/>
    </source>
</evidence>
<sequence>MSGGPYSRERRRASLKGFGYLALIGGPAAVLVSLVMAFGLWSAGDDDSSFGLRSTVAAGDSLVVNEPDATVVLWATPGDIELGEVSCETRDSSLPMDGAPQEPGAAVQLDDDGAQWVRLNAVEGMQRSVTCSGPGMTEFGYAADAEVDQDRGAWFFGVFGVLVTGAGLLARRLTRNSSGRP</sequence>
<keyword evidence="1" id="KW-1133">Transmembrane helix</keyword>
<dbReference type="Proteomes" id="UP001500956">
    <property type="component" value="Unassembled WGS sequence"/>
</dbReference>
<feature type="transmembrane region" description="Helical" evidence="1">
    <location>
        <begin position="153"/>
        <end position="170"/>
    </location>
</feature>
<accession>A0ABP8YAK1</accession>
<evidence type="ECO:0000313" key="2">
    <source>
        <dbReference type="EMBL" id="GAA4725393.1"/>
    </source>
</evidence>
<keyword evidence="3" id="KW-1185">Reference proteome</keyword>
<organism evidence="2 3">
    <name type="scientific">Isoptericola chiayiensis</name>
    <dbReference type="NCBI Taxonomy" id="579446"/>
    <lineage>
        <taxon>Bacteria</taxon>
        <taxon>Bacillati</taxon>
        <taxon>Actinomycetota</taxon>
        <taxon>Actinomycetes</taxon>
        <taxon>Micrococcales</taxon>
        <taxon>Promicromonosporaceae</taxon>
        <taxon>Isoptericola</taxon>
    </lineage>
</organism>
<gene>
    <name evidence="2" type="ORF">GCM10023216_14680</name>
</gene>
<dbReference type="RefSeq" id="WP_172153446.1">
    <property type="nucleotide sequence ID" value="NZ_BAABID010000007.1"/>
</dbReference>
<reference evidence="3" key="1">
    <citation type="journal article" date="2019" name="Int. J. Syst. Evol. Microbiol.">
        <title>The Global Catalogue of Microorganisms (GCM) 10K type strain sequencing project: providing services to taxonomists for standard genome sequencing and annotation.</title>
        <authorList>
            <consortium name="The Broad Institute Genomics Platform"/>
            <consortium name="The Broad Institute Genome Sequencing Center for Infectious Disease"/>
            <person name="Wu L."/>
            <person name="Ma J."/>
        </authorList>
    </citation>
    <scope>NUCLEOTIDE SEQUENCE [LARGE SCALE GENOMIC DNA]</scope>
    <source>
        <strain evidence="3">JCM 18063</strain>
    </source>
</reference>
<keyword evidence="1" id="KW-0472">Membrane</keyword>
<name>A0ABP8YAK1_9MICO</name>
<comment type="caution">
    <text evidence="2">The sequence shown here is derived from an EMBL/GenBank/DDBJ whole genome shotgun (WGS) entry which is preliminary data.</text>
</comment>
<evidence type="ECO:0000313" key="3">
    <source>
        <dbReference type="Proteomes" id="UP001500956"/>
    </source>
</evidence>
<feature type="transmembrane region" description="Helical" evidence="1">
    <location>
        <begin position="20"/>
        <end position="41"/>
    </location>
</feature>
<proteinExistence type="predicted"/>
<keyword evidence="1" id="KW-0812">Transmembrane</keyword>
<dbReference type="EMBL" id="BAABID010000007">
    <property type="protein sequence ID" value="GAA4725393.1"/>
    <property type="molecule type" value="Genomic_DNA"/>
</dbReference>